<evidence type="ECO:0000259" key="12">
    <source>
        <dbReference type="PROSITE" id="PS51193"/>
    </source>
</evidence>
<dbReference type="InterPro" id="IPR045028">
    <property type="entry name" value="DinG/Rad3-like"/>
</dbReference>
<protein>
    <recommendedName>
        <fullName evidence="11">ATP-dependent DNA helicase DinG</fullName>
        <ecNumber evidence="11">5.6.2.3</ecNumber>
    </recommendedName>
    <alternativeName>
        <fullName evidence="11">DNA 5'-3' helicase DinG</fullName>
    </alternativeName>
</protein>
<dbReference type="Pfam" id="PF13307">
    <property type="entry name" value="Helicase_C_2"/>
    <property type="match status" value="1"/>
</dbReference>
<gene>
    <name evidence="11" type="primary">dinG</name>
    <name evidence="13" type="ORF">LX59_01832</name>
</gene>
<keyword evidence="14" id="KW-1185">Reference proteome</keyword>
<evidence type="ECO:0000313" key="13">
    <source>
        <dbReference type="EMBL" id="TWH64891.1"/>
    </source>
</evidence>
<dbReference type="PANTHER" id="PTHR11472:SF59">
    <property type="entry name" value="ATP-DEPENDENT DNA HELICASE DING"/>
    <property type="match status" value="1"/>
</dbReference>
<dbReference type="InterPro" id="IPR027417">
    <property type="entry name" value="P-loop_NTPase"/>
</dbReference>
<comment type="similarity">
    <text evidence="11">Belongs to the helicase family. DinG subfamily. Type 1 sub-subfamily.</text>
</comment>
<dbReference type="RefSeq" id="WP_144571543.1">
    <property type="nucleotide sequence ID" value="NZ_VLKG01000006.1"/>
</dbReference>
<dbReference type="SUPFAM" id="SSF52540">
    <property type="entry name" value="P-loop containing nucleoside triphosphate hydrolases"/>
    <property type="match status" value="1"/>
</dbReference>
<keyword evidence="3 11" id="KW-0547">Nucleotide-binding</keyword>
<dbReference type="GO" id="GO:0046872">
    <property type="term" value="F:metal ion binding"/>
    <property type="evidence" value="ECO:0007669"/>
    <property type="project" value="UniProtKB-KW"/>
</dbReference>
<dbReference type="AlphaFoldDB" id="A0A562I1I0"/>
<dbReference type="FunFam" id="3.40.50.300:FF:000437">
    <property type="entry name" value="ATP-dependent DNA helicase DinG"/>
    <property type="match status" value="1"/>
</dbReference>
<organism evidence="13 14">
    <name type="scientific">Azomonas agilis</name>
    <dbReference type="NCBI Taxonomy" id="116849"/>
    <lineage>
        <taxon>Bacteria</taxon>
        <taxon>Pseudomonadati</taxon>
        <taxon>Pseudomonadota</taxon>
        <taxon>Gammaproteobacteria</taxon>
        <taxon>Pseudomonadales</taxon>
        <taxon>Pseudomonadaceae</taxon>
        <taxon>Azomonas</taxon>
    </lineage>
</organism>
<dbReference type="GO" id="GO:0005524">
    <property type="term" value="F:ATP binding"/>
    <property type="evidence" value="ECO:0007669"/>
    <property type="project" value="UniProtKB-UniRule"/>
</dbReference>
<keyword evidence="1 11" id="KW-0004">4Fe-4S</keyword>
<feature type="binding site" evidence="11">
    <location>
        <position position="129"/>
    </location>
    <ligand>
        <name>[4Fe-4S] cluster</name>
        <dbReference type="ChEBI" id="CHEBI:49883"/>
    </ligand>
</feature>
<accession>A0A562I1I0</accession>
<dbReference type="EC" id="5.6.2.3" evidence="11"/>
<dbReference type="GO" id="GO:0043139">
    <property type="term" value="F:5'-3' DNA helicase activity"/>
    <property type="evidence" value="ECO:0007669"/>
    <property type="project" value="UniProtKB-UniRule"/>
</dbReference>
<dbReference type="GO" id="GO:0009432">
    <property type="term" value="P:SOS response"/>
    <property type="evidence" value="ECO:0007669"/>
    <property type="project" value="TreeGrafter"/>
</dbReference>
<evidence type="ECO:0000256" key="3">
    <source>
        <dbReference type="ARBA" id="ARBA00022741"/>
    </source>
</evidence>
<dbReference type="GO" id="GO:0051539">
    <property type="term" value="F:4 iron, 4 sulfur cluster binding"/>
    <property type="evidence" value="ECO:0007669"/>
    <property type="project" value="UniProtKB-UniRule"/>
</dbReference>
<evidence type="ECO:0000256" key="6">
    <source>
        <dbReference type="ARBA" id="ARBA00022840"/>
    </source>
</evidence>
<proteinExistence type="inferred from homology"/>
<dbReference type="InterPro" id="IPR014013">
    <property type="entry name" value="Helic_SF1/SF2_ATP-bd_DinG/Rad3"/>
</dbReference>
<keyword evidence="2 11" id="KW-0479">Metal-binding</keyword>
<evidence type="ECO:0000256" key="10">
    <source>
        <dbReference type="ARBA" id="ARBA00023235"/>
    </source>
</evidence>
<feature type="binding site" evidence="11">
    <location>
        <position position="210"/>
    </location>
    <ligand>
        <name>[4Fe-4S] cluster</name>
        <dbReference type="ChEBI" id="CHEBI:49883"/>
    </ligand>
</feature>
<dbReference type="NCBIfam" id="NF008729">
    <property type="entry name" value="PRK11747.1"/>
    <property type="match status" value="1"/>
</dbReference>
<evidence type="ECO:0000256" key="8">
    <source>
        <dbReference type="ARBA" id="ARBA00023014"/>
    </source>
</evidence>
<evidence type="ECO:0000256" key="11">
    <source>
        <dbReference type="HAMAP-Rule" id="MF_02205"/>
    </source>
</evidence>
<sequence length="711" mass="78972">MLSSELKACIQGAYRHFLESKGLRPRYGQRLMIAEIAKTLGGIETDEEGQRTSDPAIVAVEAGTGTGKTVAYGLAAIPIAQAAEKRLVISTATVALQEQIVHKDLPDLMQHSGLSFSFTLAKGRGRYLCVSRLDVLLQDSQAQNATAQLFLEEGFRLEVDEKRLELFTQMLEQLSTNRWDGDRDSWPQSIEDGVWSLVTVDHGQCTGRYCPNIQQCPFYKAREGMTKADVIVTNHDMVLADLALGGGAILPNPAETFYVFDEGHHLPDKAINHFAHSARIRATADWMGQSEKQLSRLLAQHAFPGETGRILERLIEQLKEGRTVQQTLLSLCEQLANFRPPESPETQERPSHRFVGGVIPDPLKVIGQELKGHFQRSADNLNRLTDILRQAMNGDISSGINSYQAEQWYPLFGGMLTRAQANTELWGAFVAEDSEQGPPMARWLTQTEHQDLEIHASPILAAETLRRSLWLPAHGAVITSATLTALNRFDRLYQRAGLPSMAASLAVPSPFQHAEAGLLRVPDLQADPRDQVAHSAAIIRELPKLLEEARGALVLFSSRRQMQEVFTGLNEVWRKRVLVQGDLSKQETLNRHKARVDNHEPSVLFGLASFAEGIDLPGAYCEHVVIARIPFAVPDDPVEAALAEWIEARGGNPFMEITVPDASLKLVQACGRLLRSEQDRGTITLLDRRVVTQRYGRVILDSLPPFRREIS</sequence>
<evidence type="ECO:0000313" key="14">
    <source>
        <dbReference type="Proteomes" id="UP000319627"/>
    </source>
</evidence>
<keyword evidence="10 11" id="KW-0413">Isomerase</keyword>
<dbReference type="EMBL" id="VLKG01000006">
    <property type="protein sequence ID" value="TWH64891.1"/>
    <property type="molecule type" value="Genomic_DNA"/>
</dbReference>
<keyword evidence="6 11" id="KW-0067">ATP-binding</keyword>
<keyword evidence="5 11" id="KW-0347">Helicase</keyword>
<dbReference type="GO" id="GO:0006281">
    <property type="term" value="P:DNA repair"/>
    <property type="evidence" value="ECO:0007669"/>
    <property type="project" value="TreeGrafter"/>
</dbReference>
<name>A0A562I1I0_9GAMM</name>
<keyword evidence="9 11" id="KW-0238">DNA-binding</keyword>
<comment type="caution">
    <text evidence="13">The sequence shown here is derived from an EMBL/GenBank/DDBJ whole genome shotgun (WGS) entry which is preliminary data.</text>
</comment>
<dbReference type="GO" id="GO:0033677">
    <property type="term" value="F:DNA/RNA helicase activity"/>
    <property type="evidence" value="ECO:0007669"/>
    <property type="project" value="TreeGrafter"/>
</dbReference>
<dbReference type="PANTHER" id="PTHR11472">
    <property type="entry name" value="DNA REPAIR DEAD HELICASE RAD3/XP-D SUBFAMILY MEMBER"/>
    <property type="match status" value="1"/>
</dbReference>
<dbReference type="Gene3D" id="3.40.50.300">
    <property type="entry name" value="P-loop containing nucleotide triphosphate hydrolases"/>
    <property type="match status" value="2"/>
</dbReference>
<dbReference type="InterPro" id="IPR010614">
    <property type="entry name" value="RAD3-like_helicase_DEAD"/>
</dbReference>
<comment type="catalytic activity">
    <reaction evidence="11">
        <text>ATP + H2O = ADP + phosphate + H(+)</text>
        <dbReference type="Rhea" id="RHEA:13065"/>
        <dbReference type="ChEBI" id="CHEBI:15377"/>
        <dbReference type="ChEBI" id="CHEBI:15378"/>
        <dbReference type="ChEBI" id="CHEBI:30616"/>
        <dbReference type="ChEBI" id="CHEBI:43474"/>
        <dbReference type="ChEBI" id="CHEBI:456216"/>
        <dbReference type="EC" id="5.6.2.3"/>
    </reaction>
</comment>
<dbReference type="HAMAP" id="MF_02205">
    <property type="entry name" value="DinG_proteobact"/>
    <property type="match status" value="1"/>
</dbReference>
<dbReference type="FunFam" id="3.40.50.300:FF:001058">
    <property type="entry name" value="ATP-dependent DNA helicase DinG"/>
    <property type="match status" value="1"/>
</dbReference>
<comment type="cofactor">
    <cofactor evidence="11">
        <name>[4Fe-4S] cluster</name>
        <dbReference type="ChEBI" id="CHEBI:49883"/>
    </cofactor>
    <text evidence="11">Binds 1 [4Fe-4S] cluster.</text>
</comment>
<evidence type="ECO:0000256" key="7">
    <source>
        <dbReference type="ARBA" id="ARBA00023004"/>
    </source>
</evidence>
<evidence type="ECO:0000256" key="4">
    <source>
        <dbReference type="ARBA" id="ARBA00022801"/>
    </source>
</evidence>
<dbReference type="PROSITE" id="PS51193">
    <property type="entry name" value="HELICASE_ATP_BIND_2"/>
    <property type="match status" value="1"/>
</dbReference>
<keyword evidence="8 11" id="KW-0411">Iron-sulfur</keyword>
<dbReference type="Proteomes" id="UP000319627">
    <property type="component" value="Unassembled WGS sequence"/>
</dbReference>
<evidence type="ECO:0000256" key="2">
    <source>
        <dbReference type="ARBA" id="ARBA00022723"/>
    </source>
</evidence>
<dbReference type="GO" id="GO:0016887">
    <property type="term" value="F:ATP hydrolysis activity"/>
    <property type="evidence" value="ECO:0007669"/>
    <property type="project" value="RHEA"/>
</dbReference>
<dbReference type="OrthoDB" id="9805194at2"/>
<dbReference type="InterPro" id="IPR006555">
    <property type="entry name" value="ATP-dep_Helicase_C"/>
</dbReference>
<dbReference type="GO" id="GO:0003677">
    <property type="term" value="F:DNA binding"/>
    <property type="evidence" value="ECO:0007669"/>
    <property type="project" value="UniProtKB-UniRule"/>
</dbReference>
<dbReference type="InterPro" id="IPR039000">
    <property type="entry name" value="DinG_proteobact"/>
</dbReference>
<keyword evidence="7 11" id="KW-0408">Iron</keyword>
<feature type="binding site" evidence="11">
    <location>
        <position position="216"/>
    </location>
    <ligand>
        <name>[4Fe-4S] cluster</name>
        <dbReference type="ChEBI" id="CHEBI:49883"/>
    </ligand>
</feature>
<reference evidence="13 14" key="1">
    <citation type="submission" date="2019-07" db="EMBL/GenBank/DDBJ databases">
        <title>Genomic Encyclopedia of Type Strains, Phase I: the one thousand microbial genomes (KMG-I) project.</title>
        <authorList>
            <person name="Kyrpides N."/>
        </authorList>
    </citation>
    <scope>NUCLEOTIDE SEQUENCE [LARGE SCALE GENOMIC DNA]</scope>
    <source>
        <strain evidence="13 14">DSM 375</strain>
    </source>
</reference>
<evidence type="ECO:0000256" key="5">
    <source>
        <dbReference type="ARBA" id="ARBA00022806"/>
    </source>
</evidence>
<evidence type="ECO:0000256" key="1">
    <source>
        <dbReference type="ARBA" id="ARBA00022485"/>
    </source>
</evidence>
<comment type="function">
    <text evidence="11">DNA-dependent ATPase and 5'-3' DNA helicase. Unwinds D-loops, R-loops, forked DNA and G-quadruplex DNA.</text>
</comment>
<keyword evidence="4 11" id="KW-0378">Hydrolase</keyword>
<dbReference type="Pfam" id="PF06733">
    <property type="entry name" value="DEAD_2"/>
    <property type="match status" value="1"/>
</dbReference>
<dbReference type="SMART" id="SM00491">
    <property type="entry name" value="HELICc2"/>
    <property type="match status" value="1"/>
</dbReference>
<feature type="domain" description="Helicase ATP-binding" evidence="12">
    <location>
        <begin position="15"/>
        <end position="322"/>
    </location>
</feature>
<evidence type="ECO:0000256" key="9">
    <source>
        <dbReference type="ARBA" id="ARBA00023125"/>
    </source>
</evidence>
<feature type="binding site" evidence="11">
    <location>
        <position position="205"/>
    </location>
    <ligand>
        <name>[4Fe-4S] cluster</name>
        <dbReference type="ChEBI" id="CHEBI:49883"/>
    </ligand>
</feature>